<dbReference type="Bgee" id="ENSGGOG00000041294">
    <property type="expression patterns" value="Expressed in liver and 6 other cell types or tissues"/>
</dbReference>
<reference evidence="1" key="4">
    <citation type="submission" date="2025-09" db="UniProtKB">
        <authorList>
            <consortium name="Ensembl"/>
        </authorList>
    </citation>
    <scope>IDENTIFICATION</scope>
</reference>
<dbReference type="EMBL" id="CABD030016361">
    <property type="status" value="NOT_ANNOTATED_CDS"/>
    <property type="molecule type" value="Genomic_DNA"/>
</dbReference>
<sequence length="69" mass="7800">MVAALRAPEIHVRRCSIGPLQRLRTRLSPPTPTAQATGTPPFVEELLRRLLRLNCCPPTPRGEQKWTDE</sequence>
<proteinExistence type="predicted"/>
<dbReference type="AlphaFoldDB" id="A0A2I2YVT0"/>
<evidence type="ECO:0000313" key="2">
    <source>
        <dbReference type="Proteomes" id="UP000001519"/>
    </source>
</evidence>
<reference evidence="2" key="1">
    <citation type="submission" date="2011-05" db="EMBL/GenBank/DDBJ databases">
        <title>Insights into the evolution of the great apes provided by the gorilla genome.</title>
        <authorList>
            <person name="Scally A."/>
        </authorList>
    </citation>
    <scope>NUCLEOTIDE SEQUENCE [LARGE SCALE GENOMIC DNA]</scope>
</reference>
<protein>
    <submittedName>
        <fullName evidence="1">RNA binding motif protein 43</fullName>
    </submittedName>
</protein>
<organism evidence="1 2">
    <name type="scientific">Gorilla gorilla gorilla</name>
    <name type="common">Western lowland gorilla</name>
    <dbReference type="NCBI Taxonomy" id="9595"/>
    <lineage>
        <taxon>Eukaryota</taxon>
        <taxon>Metazoa</taxon>
        <taxon>Chordata</taxon>
        <taxon>Craniata</taxon>
        <taxon>Vertebrata</taxon>
        <taxon>Euteleostomi</taxon>
        <taxon>Mammalia</taxon>
        <taxon>Eutheria</taxon>
        <taxon>Euarchontoglires</taxon>
        <taxon>Primates</taxon>
        <taxon>Haplorrhini</taxon>
        <taxon>Catarrhini</taxon>
        <taxon>Hominidae</taxon>
        <taxon>Gorilla</taxon>
    </lineage>
</organism>
<reference evidence="1" key="3">
    <citation type="submission" date="2025-08" db="UniProtKB">
        <authorList>
            <consortium name="Ensembl"/>
        </authorList>
    </citation>
    <scope>IDENTIFICATION</scope>
</reference>
<name>A0A2I2YVT0_GORGO</name>
<dbReference type="EMBL" id="CABD030016360">
    <property type="status" value="NOT_ANNOTATED_CDS"/>
    <property type="molecule type" value="Genomic_DNA"/>
</dbReference>
<keyword evidence="2" id="KW-1185">Reference proteome</keyword>
<dbReference type="GeneTree" id="ENSGT00530000063686"/>
<gene>
    <name evidence="1" type="primary">RBM43</name>
</gene>
<reference evidence="1 2" key="2">
    <citation type="journal article" date="2012" name="Nature">
        <title>Insights into hominid evolution from the gorilla genome sequence.</title>
        <authorList>
            <person name="Scally A."/>
            <person name="Dutheil J.Y."/>
            <person name="Hillier L.W."/>
            <person name="Jordan G.E."/>
            <person name="Goodhead I."/>
            <person name="Herrero J."/>
            <person name="Hobolth A."/>
            <person name="Lappalainen T."/>
            <person name="Mailund T."/>
            <person name="Marques-Bonet T."/>
            <person name="McCarthy S."/>
            <person name="Montgomery S.H."/>
            <person name="Schwalie P.C."/>
            <person name="Tang Y.A."/>
            <person name="Ward M.C."/>
            <person name="Xue Y."/>
            <person name="Yngvadottir B."/>
            <person name="Alkan C."/>
            <person name="Andersen L.N."/>
            <person name="Ayub Q."/>
            <person name="Ball E.V."/>
            <person name="Beal K."/>
            <person name="Bradley B.J."/>
            <person name="Chen Y."/>
            <person name="Clee C.M."/>
            <person name="Fitzgerald S."/>
            <person name="Graves T.A."/>
            <person name="Gu Y."/>
            <person name="Heath P."/>
            <person name="Heger A."/>
            <person name="Karakoc E."/>
            <person name="Kolb-Kokocinski A."/>
            <person name="Laird G.K."/>
            <person name="Lunter G."/>
            <person name="Meader S."/>
            <person name="Mort M."/>
            <person name="Mullikin J.C."/>
            <person name="Munch K."/>
            <person name="O'Connor T.D."/>
            <person name="Phillips A.D."/>
            <person name="Prado-Martinez J."/>
            <person name="Rogers A.S."/>
            <person name="Sajjadian S."/>
            <person name="Schmidt D."/>
            <person name="Shaw K."/>
            <person name="Simpson J.T."/>
            <person name="Stenson P.D."/>
            <person name="Turner D.J."/>
            <person name="Vigilant L."/>
            <person name="Vilella A.J."/>
            <person name="Whitener W."/>
            <person name="Zhu B."/>
            <person name="Cooper D.N."/>
            <person name="de Jong P."/>
            <person name="Dermitzakis E.T."/>
            <person name="Eichler E.E."/>
            <person name="Flicek P."/>
            <person name="Goldman N."/>
            <person name="Mundy N.I."/>
            <person name="Ning Z."/>
            <person name="Odom D.T."/>
            <person name="Ponting C.P."/>
            <person name="Quail M.A."/>
            <person name="Ryder O.A."/>
            <person name="Searle S.M."/>
            <person name="Warren W.C."/>
            <person name="Wilson R.K."/>
            <person name="Schierup M.H."/>
            <person name="Rogers J."/>
            <person name="Tyler-Smith C."/>
            <person name="Durbin R."/>
        </authorList>
    </citation>
    <scope>NUCLEOTIDE SEQUENCE [LARGE SCALE GENOMIC DNA]</scope>
</reference>
<accession>A0A2I2YVT0</accession>
<dbReference type="Proteomes" id="UP000001519">
    <property type="component" value="Chromosome 2B"/>
</dbReference>
<evidence type="ECO:0000313" key="1">
    <source>
        <dbReference type="Ensembl" id="ENSGGOP00000039100.1"/>
    </source>
</evidence>
<dbReference type="Ensembl" id="ENSGGOT00000059333.1">
    <property type="protein sequence ID" value="ENSGGOP00000039100.1"/>
    <property type="gene ID" value="ENSGGOG00000041294.1"/>
</dbReference>